<keyword evidence="2" id="KW-0812">Transmembrane</keyword>
<protein>
    <recommendedName>
        <fullName evidence="5">Protein kinase domain-containing protein</fullName>
    </recommendedName>
</protein>
<sequence>MTEYATGPVQEDGFYRYSFRADNSGDPRRAEVVIEAVDPESAERLAAEAARAEQATGAVIGGTGGPFPRSLAEYVPTGHPGHRAPAALVLRVPRGKGGIFYLEPAIQEAPGLLPVPPRAIRKIAVNVYEALTVLHRVGYAHGAVNTSSLLWNQREAVLARYHRASRDPDGRQRSTDVADAARLLYHVATGRPLNGDLSHSARRDLNSRLSGLGDLLAAALEPQDRRINAFEALERAGHLVLPRTGDSGTAPVPQRQDTAEEAEARRKFRSLRAKHEDIRRRRYPPPPREPSLPSIPDELPPRSPWRVMWDEGAARAARHLLGRLDRWDTTTRWFAIGAVAVATTVLGVLLGRML</sequence>
<keyword evidence="4" id="KW-1185">Reference proteome</keyword>
<evidence type="ECO:0008006" key="5">
    <source>
        <dbReference type="Google" id="ProtNLM"/>
    </source>
</evidence>
<keyword evidence="2" id="KW-1133">Transmembrane helix</keyword>
<dbReference type="Proteomes" id="UP000832041">
    <property type="component" value="Chromosome"/>
</dbReference>
<feature type="transmembrane region" description="Helical" evidence="2">
    <location>
        <begin position="333"/>
        <end position="351"/>
    </location>
</feature>
<dbReference type="RefSeq" id="WP_248593608.1">
    <property type="nucleotide sequence ID" value="NZ_BAABEB010000002.1"/>
</dbReference>
<feature type="region of interest" description="Disordered" evidence="1">
    <location>
        <begin position="241"/>
        <end position="300"/>
    </location>
</feature>
<accession>A0ABY4L5F1</accession>
<gene>
    <name evidence="3" type="ORF">FOF52_10290</name>
</gene>
<evidence type="ECO:0000313" key="4">
    <source>
        <dbReference type="Proteomes" id="UP000832041"/>
    </source>
</evidence>
<dbReference type="InterPro" id="IPR011009">
    <property type="entry name" value="Kinase-like_dom_sf"/>
</dbReference>
<evidence type="ECO:0000256" key="1">
    <source>
        <dbReference type="SAM" id="MobiDB-lite"/>
    </source>
</evidence>
<evidence type="ECO:0000256" key="2">
    <source>
        <dbReference type="SAM" id="Phobius"/>
    </source>
</evidence>
<evidence type="ECO:0000313" key="3">
    <source>
        <dbReference type="EMBL" id="UPT21302.1"/>
    </source>
</evidence>
<name>A0ABY4L5F1_THEAE</name>
<dbReference type="EMBL" id="CP051627">
    <property type="protein sequence ID" value="UPT21302.1"/>
    <property type="molecule type" value="Genomic_DNA"/>
</dbReference>
<dbReference type="SUPFAM" id="SSF56112">
    <property type="entry name" value="Protein kinase-like (PK-like)"/>
    <property type="match status" value="1"/>
</dbReference>
<keyword evidence="2" id="KW-0472">Membrane</keyword>
<proteinExistence type="predicted"/>
<reference evidence="3 4" key="1">
    <citation type="submission" date="2020-04" db="EMBL/GenBank/DDBJ databases">
        <title>Thermobifida alba genome sequencing and assembly.</title>
        <authorList>
            <person name="Luzics S."/>
            <person name="Horvath B."/>
            <person name="Nagy I."/>
            <person name="Toth A."/>
            <person name="Nagy I."/>
            <person name="Kukolya J."/>
        </authorList>
    </citation>
    <scope>NUCLEOTIDE SEQUENCE [LARGE SCALE GENOMIC DNA]</scope>
    <source>
        <strain evidence="3 4">DSM 43795</strain>
    </source>
</reference>
<organism evidence="3 4">
    <name type="scientific">Thermobifida alba</name>
    <name type="common">Thermomonospora alba</name>
    <dbReference type="NCBI Taxonomy" id="53522"/>
    <lineage>
        <taxon>Bacteria</taxon>
        <taxon>Bacillati</taxon>
        <taxon>Actinomycetota</taxon>
        <taxon>Actinomycetes</taxon>
        <taxon>Streptosporangiales</taxon>
        <taxon>Nocardiopsidaceae</taxon>
        <taxon>Thermobifida</taxon>
    </lineage>
</organism>
<dbReference type="Gene3D" id="1.10.510.10">
    <property type="entry name" value="Transferase(Phosphotransferase) domain 1"/>
    <property type="match status" value="1"/>
</dbReference>